<dbReference type="GO" id="GO:0008474">
    <property type="term" value="F:palmitoyl-(protein) hydrolase activity"/>
    <property type="evidence" value="ECO:0007669"/>
    <property type="project" value="TreeGrafter"/>
</dbReference>
<dbReference type="HOGENOM" id="CLU_043841_1_0_1"/>
<evidence type="ECO:0000259" key="1">
    <source>
        <dbReference type="Pfam" id="PF07859"/>
    </source>
</evidence>
<protein>
    <submittedName>
        <fullName evidence="2">Alpha/beta hydrolase domain-containing protein-like protein</fullName>
    </submittedName>
</protein>
<dbReference type="InterPro" id="IPR013094">
    <property type="entry name" value="AB_hydrolase_3"/>
</dbReference>
<dbReference type="PANTHER" id="PTHR12277:SF64">
    <property type="entry name" value="SUPERFAMILY HYDROLASE, PUTATIVE (AFU_ORTHOLOGUE AFUA_3G01760)-RELATED"/>
    <property type="match status" value="1"/>
</dbReference>
<evidence type="ECO:0000313" key="3">
    <source>
        <dbReference type="Proteomes" id="UP000029964"/>
    </source>
</evidence>
<dbReference type="Proteomes" id="UP000029964">
    <property type="component" value="Unassembled WGS sequence"/>
</dbReference>
<keyword evidence="3" id="KW-1185">Reference proteome</keyword>
<dbReference type="Pfam" id="PF07859">
    <property type="entry name" value="Abhydrolase_3"/>
    <property type="match status" value="1"/>
</dbReference>
<comment type="caution">
    <text evidence="2">The sequence shown here is derived from an EMBL/GenBank/DDBJ whole genome shotgun (WGS) entry which is preliminary data.</text>
</comment>
<dbReference type="PANTHER" id="PTHR12277">
    <property type="entry name" value="ALPHA/BETA HYDROLASE DOMAIN-CONTAINING PROTEIN"/>
    <property type="match status" value="1"/>
</dbReference>
<sequence>MLVLFQNTIIYNPFMPPDARSLRIAEFARQCGGIKWREERIRSLDGTEIALCVSDEGPGVATCGGSSSKTPVYILYFQDLSWVLRRLRERDDDFRYTMVCVSYRGYWTSHDRPYEAGINKDAEAALRWVSEIHHRQDPSKEKSSDPIVVLYGQSIGCGFATNLAATTDAMRIDALVLETPFTSARDMLRALYPQRWLPYQYLWPFLWNHLDSWTNLGTIARRATGRRPPSVHMIEAGKDELVPADLGQRLYERCKDVGLPVERHKVRGALHNEAIVRVQGKDAIARSIASAVAGVRVGGSQAGKGATG</sequence>
<dbReference type="GO" id="GO:0016020">
    <property type="term" value="C:membrane"/>
    <property type="evidence" value="ECO:0007669"/>
    <property type="project" value="TreeGrafter"/>
</dbReference>
<dbReference type="EMBL" id="JPKY01000019">
    <property type="protein sequence ID" value="KFH46483.1"/>
    <property type="molecule type" value="Genomic_DNA"/>
</dbReference>
<feature type="domain" description="Alpha/beta hydrolase fold-3" evidence="1">
    <location>
        <begin position="97"/>
        <end position="272"/>
    </location>
</feature>
<proteinExistence type="predicted"/>
<dbReference type="STRING" id="857340.A0A086TAV1"/>
<dbReference type="SUPFAM" id="SSF53474">
    <property type="entry name" value="alpha/beta-Hydrolases"/>
    <property type="match status" value="1"/>
</dbReference>
<reference evidence="3" key="1">
    <citation type="journal article" date="2014" name="Genome Announc.">
        <title>Genome sequence and annotation of Acremonium chrysogenum, producer of the beta-lactam antibiotic cephalosporin C.</title>
        <authorList>
            <person name="Terfehr D."/>
            <person name="Dahlmann T.A."/>
            <person name="Specht T."/>
            <person name="Zadra I."/>
            <person name="Kuernsteiner H."/>
            <person name="Kueck U."/>
        </authorList>
    </citation>
    <scope>NUCLEOTIDE SEQUENCE [LARGE SCALE GENOMIC DNA]</scope>
    <source>
        <strain evidence="3">ATCC 11550 / CBS 779.69 / DSM 880 / IAM 14645 / JCM 23072 / IMI 49137</strain>
    </source>
</reference>
<gene>
    <name evidence="2" type="ORF">ACRE_027280</name>
</gene>
<dbReference type="InterPro" id="IPR029058">
    <property type="entry name" value="AB_hydrolase_fold"/>
</dbReference>
<dbReference type="OrthoDB" id="10249433at2759"/>
<dbReference type="AlphaFoldDB" id="A0A086TAV1"/>
<evidence type="ECO:0000313" key="2">
    <source>
        <dbReference type="EMBL" id="KFH46483.1"/>
    </source>
</evidence>
<keyword evidence="2" id="KW-0378">Hydrolase</keyword>
<name>A0A086TAV1_HAPC1</name>
<organism evidence="2 3">
    <name type="scientific">Hapsidospora chrysogenum (strain ATCC 11550 / CBS 779.69 / DSM 880 / IAM 14645 / JCM 23072 / IMI 49137)</name>
    <name type="common">Acremonium chrysogenum</name>
    <dbReference type="NCBI Taxonomy" id="857340"/>
    <lineage>
        <taxon>Eukaryota</taxon>
        <taxon>Fungi</taxon>
        <taxon>Dikarya</taxon>
        <taxon>Ascomycota</taxon>
        <taxon>Pezizomycotina</taxon>
        <taxon>Sordariomycetes</taxon>
        <taxon>Hypocreomycetidae</taxon>
        <taxon>Hypocreales</taxon>
        <taxon>Bionectriaceae</taxon>
        <taxon>Hapsidospora</taxon>
    </lineage>
</organism>
<dbReference type="Gene3D" id="3.40.50.1820">
    <property type="entry name" value="alpha/beta hydrolase"/>
    <property type="match status" value="1"/>
</dbReference>
<accession>A0A086TAV1</accession>